<comment type="cofactor">
    <cofactor evidence="1">
        <name>a divalent metal cation</name>
        <dbReference type="ChEBI" id="CHEBI:60240"/>
    </cofactor>
</comment>
<feature type="domain" description="DDE Tnp4" evidence="3">
    <location>
        <begin position="165"/>
        <end position="322"/>
    </location>
</feature>
<reference evidence="4" key="1">
    <citation type="submission" date="2022-11" db="UniProtKB">
        <authorList>
            <consortium name="EnsemblMetazoa"/>
        </authorList>
    </citation>
    <scope>IDENTIFICATION</scope>
</reference>
<accession>A0A913WTY3</accession>
<keyword evidence="5" id="KW-1185">Reference proteome</keyword>
<dbReference type="EnsemblMetazoa" id="XM_021038404.2">
    <property type="protein sequence ID" value="XP_020894063.1"/>
    <property type="gene ID" value="LOC110233139"/>
</dbReference>
<evidence type="ECO:0000259" key="3">
    <source>
        <dbReference type="Pfam" id="PF13359"/>
    </source>
</evidence>
<sequence length="349" mass="39783">MLYDDDTLDEEDVLMMFQELTRKNTTYPYWKYDRIEHQLNDISTGEFKTEFRFNLSEIDLLQDALQIPERFICDNGTVASGTEGLLLLLKRFAYPCRLSDMIPRFGRSVPEMSLILAEVTDHISSNFSHLLTDLNQPWLQRGKLERYAQAIHDKGGALDNCWGFVDGTVRPISRPGENQRVMYNGLKRVHGIKFQSIATPDGMIANLFGPVEGRRHDASMLRMSGVLEQLPIYSLSTAGAPLCIYGDPAYPLRVHLMAPYRSANITPNQDAFNKSMSSVRVAVEWVFGDIINFFTFLDFKRNLKIGLSPIGKMYSVCALLRNAYTCLYGSNTSTFFDLTSPTIHEYFQF</sequence>
<protein>
    <recommendedName>
        <fullName evidence="3">DDE Tnp4 domain-containing protein</fullName>
    </recommendedName>
</protein>
<dbReference type="Proteomes" id="UP000887567">
    <property type="component" value="Unplaced"/>
</dbReference>
<dbReference type="GeneID" id="110233139"/>
<proteinExistence type="predicted"/>
<dbReference type="OMA" id="HDAFILR"/>
<keyword evidence="2" id="KW-0479">Metal-binding</keyword>
<evidence type="ECO:0000313" key="5">
    <source>
        <dbReference type="Proteomes" id="UP000887567"/>
    </source>
</evidence>
<dbReference type="InterPro" id="IPR027806">
    <property type="entry name" value="HARBI1_dom"/>
</dbReference>
<evidence type="ECO:0000256" key="2">
    <source>
        <dbReference type="ARBA" id="ARBA00022723"/>
    </source>
</evidence>
<evidence type="ECO:0000313" key="4">
    <source>
        <dbReference type="EnsemblMetazoa" id="XP_020894063.1"/>
    </source>
</evidence>
<dbReference type="KEGG" id="epa:110233139"/>
<dbReference type="RefSeq" id="XP_020894063.1">
    <property type="nucleotide sequence ID" value="XM_021038404.2"/>
</dbReference>
<evidence type="ECO:0000256" key="1">
    <source>
        <dbReference type="ARBA" id="ARBA00001968"/>
    </source>
</evidence>
<dbReference type="GO" id="GO:0046872">
    <property type="term" value="F:metal ion binding"/>
    <property type="evidence" value="ECO:0007669"/>
    <property type="project" value="UniProtKB-KW"/>
</dbReference>
<dbReference type="PANTHER" id="PTHR34615">
    <property type="entry name" value="PX DOMAIN-CONTAINING PROTEIN"/>
    <property type="match status" value="1"/>
</dbReference>
<name>A0A913WTY3_EXADI</name>
<dbReference type="PANTHER" id="PTHR34615:SF1">
    <property type="entry name" value="PX DOMAIN-CONTAINING PROTEIN"/>
    <property type="match status" value="1"/>
</dbReference>
<organism evidence="4 5">
    <name type="scientific">Exaiptasia diaphana</name>
    <name type="common">Tropical sea anemone</name>
    <name type="synonym">Aiptasia pulchella</name>
    <dbReference type="NCBI Taxonomy" id="2652724"/>
    <lineage>
        <taxon>Eukaryota</taxon>
        <taxon>Metazoa</taxon>
        <taxon>Cnidaria</taxon>
        <taxon>Anthozoa</taxon>
        <taxon>Hexacorallia</taxon>
        <taxon>Actiniaria</taxon>
        <taxon>Aiptasiidae</taxon>
        <taxon>Exaiptasia</taxon>
    </lineage>
</organism>
<dbReference type="AlphaFoldDB" id="A0A913WTY3"/>
<dbReference type="Pfam" id="PF13359">
    <property type="entry name" value="DDE_Tnp_4"/>
    <property type="match status" value="1"/>
</dbReference>
<dbReference type="OrthoDB" id="5972212at2759"/>